<comment type="catalytic activity">
    <reaction evidence="5">
        <text>pseudouridine(1915) in 23S rRNA + S-adenosyl-L-methionine = N(3)-methylpseudouridine(1915) in 23S rRNA + S-adenosyl-L-homocysteine + H(+)</text>
        <dbReference type="Rhea" id="RHEA:42752"/>
        <dbReference type="Rhea" id="RHEA-COMP:10221"/>
        <dbReference type="Rhea" id="RHEA-COMP:10222"/>
        <dbReference type="ChEBI" id="CHEBI:15378"/>
        <dbReference type="ChEBI" id="CHEBI:57856"/>
        <dbReference type="ChEBI" id="CHEBI:59789"/>
        <dbReference type="ChEBI" id="CHEBI:65314"/>
        <dbReference type="ChEBI" id="CHEBI:74486"/>
        <dbReference type="EC" id="2.1.1.177"/>
    </reaction>
</comment>
<dbReference type="PIRSF" id="PIRSF004505">
    <property type="entry name" value="MT_bac"/>
    <property type="match status" value="1"/>
</dbReference>
<dbReference type="STRING" id="1817760.A2151_00660"/>
<keyword evidence="5" id="KW-0698">rRNA processing</keyword>
<dbReference type="EMBL" id="MFSU01000031">
    <property type="protein sequence ID" value="OGI48317.1"/>
    <property type="molecule type" value="Genomic_DNA"/>
</dbReference>
<evidence type="ECO:0000313" key="6">
    <source>
        <dbReference type="EMBL" id="OGI48317.1"/>
    </source>
</evidence>
<accession>A0A1F6TT52</accession>
<protein>
    <recommendedName>
        <fullName evidence="5">Ribosomal RNA large subunit methyltransferase H</fullName>
        <ecNumber evidence="5">2.1.1.177</ecNumber>
    </recommendedName>
    <alternativeName>
        <fullName evidence="5">23S rRNA (pseudouridine1915-N3)-methyltransferase</fullName>
    </alternativeName>
    <alternativeName>
        <fullName evidence="5">23S rRNA m3Psi1915 methyltransferase</fullName>
    </alternativeName>
    <alternativeName>
        <fullName evidence="5">rRNA (pseudouridine-N3-)-methyltransferase RlmH</fullName>
    </alternativeName>
</protein>
<dbReference type="PANTHER" id="PTHR33603">
    <property type="entry name" value="METHYLTRANSFERASE"/>
    <property type="match status" value="1"/>
</dbReference>
<comment type="subunit">
    <text evidence="5">Homodimer.</text>
</comment>
<gene>
    <name evidence="5" type="primary">rlmH</name>
    <name evidence="6" type="ORF">A2151_00660</name>
</gene>
<keyword evidence="2 5" id="KW-0808">Transferase</keyword>
<dbReference type="PANTHER" id="PTHR33603:SF1">
    <property type="entry name" value="RIBOSOMAL RNA LARGE SUBUNIT METHYLTRANSFERASE H"/>
    <property type="match status" value="1"/>
</dbReference>
<comment type="similarity">
    <text evidence="4 5">Belongs to the RNA methyltransferase RlmH family.</text>
</comment>
<keyword evidence="5" id="KW-0963">Cytoplasm</keyword>
<feature type="binding site" evidence="5">
    <location>
        <position position="73"/>
    </location>
    <ligand>
        <name>S-adenosyl-L-methionine</name>
        <dbReference type="ChEBI" id="CHEBI:59789"/>
    </ligand>
</feature>
<dbReference type="HAMAP" id="MF_00658">
    <property type="entry name" value="23SrRNA_methyltr_H"/>
    <property type="match status" value="1"/>
</dbReference>
<evidence type="ECO:0000256" key="3">
    <source>
        <dbReference type="ARBA" id="ARBA00022691"/>
    </source>
</evidence>
<dbReference type="InterPro" id="IPR029028">
    <property type="entry name" value="Alpha/beta_knot_MTases"/>
</dbReference>
<feature type="binding site" evidence="5">
    <location>
        <begin position="123"/>
        <end position="128"/>
    </location>
    <ligand>
        <name>S-adenosyl-L-methionine</name>
        <dbReference type="ChEBI" id="CHEBI:59789"/>
    </ligand>
</feature>
<keyword evidence="3 5" id="KW-0949">S-adenosyl-L-methionine</keyword>
<dbReference type="NCBIfam" id="TIGR00246">
    <property type="entry name" value="tRNA_RlmH_YbeA"/>
    <property type="match status" value="1"/>
</dbReference>
<dbReference type="NCBIfam" id="NF000986">
    <property type="entry name" value="PRK00103.1-4"/>
    <property type="match status" value="1"/>
</dbReference>
<dbReference type="SUPFAM" id="SSF75217">
    <property type="entry name" value="alpha/beta knot"/>
    <property type="match status" value="1"/>
</dbReference>
<evidence type="ECO:0000256" key="4">
    <source>
        <dbReference type="ARBA" id="ARBA00038303"/>
    </source>
</evidence>
<evidence type="ECO:0000256" key="5">
    <source>
        <dbReference type="HAMAP-Rule" id="MF_00658"/>
    </source>
</evidence>
<name>A0A1F6TT52_9PROT</name>
<evidence type="ECO:0000313" key="7">
    <source>
        <dbReference type="Proteomes" id="UP000178885"/>
    </source>
</evidence>
<comment type="subcellular location">
    <subcellularLocation>
        <location evidence="5">Cytoplasm</location>
    </subcellularLocation>
</comment>
<dbReference type="Pfam" id="PF02590">
    <property type="entry name" value="SPOUT_MTase"/>
    <property type="match status" value="1"/>
</dbReference>
<proteinExistence type="inferred from homology"/>
<dbReference type="EC" id="2.1.1.177" evidence="5"/>
<dbReference type="InterPro" id="IPR029026">
    <property type="entry name" value="tRNA_m1G_MTases_N"/>
</dbReference>
<sequence>MQIHIIAVGNRMPEWVEAGFEEYAKRLPRECRLVLREIPAGKRAKGADIARVVRAEGERLLAAVPKGARVAALERTGRELDTEGLAAELKKQLARGGDLALLIGGPEGLSEESLKRADARWSLSQLTLAHPLVRVVLAEQLYRAWSIIKGLPYHR</sequence>
<evidence type="ECO:0000256" key="1">
    <source>
        <dbReference type="ARBA" id="ARBA00022603"/>
    </source>
</evidence>
<dbReference type="AlphaFoldDB" id="A0A1F6TT52"/>
<keyword evidence="1 5" id="KW-0489">Methyltransferase</keyword>
<reference evidence="6 7" key="1">
    <citation type="journal article" date="2016" name="Nat. Commun.">
        <title>Thousands of microbial genomes shed light on interconnected biogeochemical processes in an aquifer system.</title>
        <authorList>
            <person name="Anantharaman K."/>
            <person name="Brown C.T."/>
            <person name="Hug L.A."/>
            <person name="Sharon I."/>
            <person name="Castelle C.J."/>
            <person name="Probst A.J."/>
            <person name="Thomas B.C."/>
            <person name="Singh A."/>
            <person name="Wilkins M.J."/>
            <person name="Karaoz U."/>
            <person name="Brodie E.L."/>
            <person name="Williams K.H."/>
            <person name="Hubbard S.S."/>
            <person name="Banfield J.F."/>
        </authorList>
    </citation>
    <scope>NUCLEOTIDE SEQUENCE [LARGE SCALE GENOMIC DNA]</scope>
</reference>
<comment type="caution">
    <text evidence="6">The sequence shown here is derived from an EMBL/GenBank/DDBJ whole genome shotgun (WGS) entry which is preliminary data.</text>
</comment>
<dbReference type="GO" id="GO:0005737">
    <property type="term" value="C:cytoplasm"/>
    <property type="evidence" value="ECO:0007669"/>
    <property type="project" value="UniProtKB-SubCell"/>
</dbReference>
<dbReference type="CDD" id="cd18081">
    <property type="entry name" value="RlmH-like"/>
    <property type="match status" value="1"/>
</dbReference>
<evidence type="ECO:0000256" key="2">
    <source>
        <dbReference type="ARBA" id="ARBA00022679"/>
    </source>
</evidence>
<dbReference type="Proteomes" id="UP000178885">
    <property type="component" value="Unassembled WGS sequence"/>
</dbReference>
<comment type="function">
    <text evidence="5">Specifically methylates the pseudouridine at position 1915 (m3Psi1915) in 23S rRNA.</text>
</comment>
<dbReference type="InterPro" id="IPR003742">
    <property type="entry name" value="RlmH-like"/>
</dbReference>
<dbReference type="Gene3D" id="3.40.1280.10">
    <property type="match status" value="1"/>
</dbReference>
<organism evidence="6 7">
    <name type="scientific">Candidatus Muproteobacteria bacterium RBG_16_65_34</name>
    <dbReference type="NCBI Taxonomy" id="1817760"/>
    <lineage>
        <taxon>Bacteria</taxon>
        <taxon>Pseudomonadati</taxon>
        <taxon>Pseudomonadota</taxon>
        <taxon>Candidatus Muproteobacteria</taxon>
    </lineage>
</organism>
<dbReference type="GO" id="GO:0070038">
    <property type="term" value="F:rRNA (pseudouridine-N3-)-methyltransferase activity"/>
    <property type="evidence" value="ECO:0007669"/>
    <property type="project" value="UniProtKB-UniRule"/>
</dbReference>
<feature type="binding site" evidence="5">
    <location>
        <position position="104"/>
    </location>
    <ligand>
        <name>S-adenosyl-L-methionine</name>
        <dbReference type="ChEBI" id="CHEBI:59789"/>
    </ligand>
</feature>